<dbReference type="Gene3D" id="1.10.1740.10">
    <property type="match status" value="1"/>
</dbReference>
<proteinExistence type="inferred from homology"/>
<dbReference type="Gene3D" id="3.10.450.50">
    <property type="match status" value="1"/>
</dbReference>
<keyword evidence="11" id="KW-1185">Reference proteome</keyword>
<keyword evidence="6" id="KW-0238">DNA-binding</keyword>
<dbReference type="InterPro" id="IPR014284">
    <property type="entry name" value="RNA_pol_sigma-70_dom"/>
</dbReference>
<dbReference type="PROSITE" id="PS01063">
    <property type="entry name" value="SIGMA70_ECF"/>
    <property type="match status" value="1"/>
</dbReference>
<evidence type="ECO:0000256" key="6">
    <source>
        <dbReference type="RuleBase" id="RU000716"/>
    </source>
</evidence>
<dbReference type="SUPFAM" id="SSF88946">
    <property type="entry name" value="Sigma2 domain of RNA polymerase sigma factors"/>
    <property type="match status" value="1"/>
</dbReference>
<accession>A0ABX2F086</accession>
<dbReference type="Pfam" id="PF04542">
    <property type="entry name" value="Sigma70_r2"/>
    <property type="match status" value="1"/>
</dbReference>
<dbReference type="PANTHER" id="PTHR30173:SF36">
    <property type="entry name" value="ECF RNA POLYMERASE SIGMA FACTOR SIGJ"/>
    <property type="match status" value="1"/>
</dbReference>
<keyword evidence="5 6" id="KW-0804">Transcription</keyword>
<dbReference type="Proteomes" id="UP000763557">
    <property type="component" value="Unassembled WGS sequence"/>
</dbReference>
<evidence type="ECO:0000259" key="8">
    <source>
        <dbReference type="Pfam" id="PF04542"/>
    </source>
</evidence>
<reference evidence="10 11" key="1">
    <citation type="submission" date="2020-01" db="EMBL/GenBank/DDBJ databases">
        <title>Kibdelosporangium persica a novel Actinomycetes from a hot desert in Iran.</title>
        <authorList>
            <person name="Safaei N."/>
            <person name="Zaburannyi N."/>
            <person name="Mueller R."/>
            <person name="Wink J."/>
        </authorList>
    </citation>
    <scope>NUCLEOTIDE SEQUENCE [LARGE SCALE GENOMIC DNA]</scope>
    <source>
        <strain evidence="10 11">4NS15</strain>
    </source>
</reference>
<dbReference type="RefSeq" id="WP_173127288.1">
    <property type="nucleotide sequence ID" value="NZ_CBCSGW010000015.1"/>
</dbReference>
<comment type="similarity">
    <text evidence="1 6">Belongs to the sigma-70 factor family. ECF subfamily.</text>
</comment>
<name>A0ABX2F086_9PSEU</name>
<dbReference type="SUPFAM" id="SSF54427">
    <property type="entry name" value="NTF2-like"/>
    <property type="match status" value="1"/>
</dbReference>
<keyword evidence="4 6" id="KW-0731">Sigma factor</keyword>
<dbReference type="NCBIfam" id="TIGR02960">
    <property type="entry name" value="SigX5"/>
    <property type="match status" value="1"/>
</dbReference>
<feature type="domain" description="RNA polymerase sigma-70 region 2" evidence="8">
    <location>
        <begin position="13"/>
        <end position="77"/>
    </location>
</feature>
<dbReference type="InterPro" id="IPR052704">
    <property type="entry name" value="ECF_Sigma-70_Domain"/>
</dbReference>
<dbReference type="InterPro" id="IPR013325">
    <property type="entry name" value="RNA_pol_sigma_r2"/>
</dbReference>
<organism evidence="10 11">
    <name type="scientific">Kibdelosporangium persicum</name>
    <dbReference type="NCBI Taxonomy" id="2698649"/>
    <lineage>
        <taxon>Bacteria</taxon>
        <taxon>Bacillati</taxon>
        <taxon>Actinomycetota</taxon>
        <taxon>Actinomycetes</taxon>
        <taxon>Pseudonocardiales</taxon>
        <taxon>Pseudonocardiaceae</taxon>
        <taxon>Kibdelosporangium</taxon>
    </lineage>
</organism>
<dbReference type="InterPro" id="IPR013249">
    <property type="entry name" value="RNA_pol_sigma70_r4_t2"/>
</dbReference>
<dbReference type="InterPro" id="IPR014305">
    <property type="entry name" value="RNA_pol_sigma-G_actinobac"/>
</dbReference>
<comment type="caution">
    <text evidence="10">The sequence shown here is derived from an EMBL/GenBank/DDBJ whole genome shotgun (WGS) entry which is preliminary data.</text>
</comment>
<dbReference type="InterPro" id="IPR000838">
    <property type="entry name" value="RNA_pol_sigma70_ECF_CS"/>
</dbReference>
<dbReference type="PANTHER" id="PTHR30173">
    <property type="entry name" value="SIGMA 19 FACTOR"/>
    <property type="match status" value="1"/>
</dbReference>
<evidence type="ECO:0000313" key="10">
    <source>
        <dbReference type="EMBL" id="NRN64705.1"/>
    </source>
</evidence>
<evidence type="ECO:0000256" key="1">
    <source>
        <dbReference type="ARBA" id="ARBA00010641"/>
    </source>
</evidence>
<comment type="subunit">
    <text evidence="2">Interacts transiently with the RNA polymerase catalytic core formed by RpoA, RpoB, RpoC and RpoZ (2 alpha, 1 beta, 1 beta' and 1 omega subunit) to form the RNA polymerase holoenzyme that can initiate transcription.</text>
</comment>
<dbReference type="NCBIfam" id="TIGR02937">
    <property type="entry name" value="sigma70-ECF"/>
    <property type="match status" value="1"/>
</dbReference>
<protein>
    <recommendedName>
        <fullName evidence="6">RNA polymerase sigma factor</fullName>
    </recommendedName>
</protein>
<dbReference type="NCBIfam" id="NF006089">
    <property type="entry name" value="PRK08241.1"/>
    <property type="match status" value="1"/>
</dbReference>
<dbReference type="Gene3D" id="1.10.10.10">
    <property type="entry name" value="Winged helix-like DNA-binding domain superfamily/Winged helix DNA-binding domain"/>
    <property type="match status" value="1"/>
</dbReference>
<dbReference type="Pfam" id="PF08281">
    <property type="entry name" value="Sigma70_r4_2"/>
    <property type="match status" value="1"/>
</dbReference>
<evidence type="ECO:0000256" key="7">
    <source>
        <dbReference type="SAM" id="MobiDB-lite"/>
    </source>
</evidence>
<dbReference type="InterPro" id="IPR013324">
    <property type="entry name" value="RNA_pol_sigma_r3/r4-like"/>
</dbReference>
<feature type="region of interest" description="Disordered" evidence="7">
    <location>
        <begin position="79"/>
        <end position="99"/>
    </location>
</feature>
<dbReference type="SUPFAM" id="SSF88659">
    <property type="entry name" value="Sigma3 and sigma4 domains of RNA polymerase sigma factors"/>
    <property type="match status" value="1"/>
</dbReference>
<sequence length="319" mass="34764">MGEGDFVRGTEPFRRELLAYCYRMLGSVHDAEDLVQETYLRAWRSYDGFEGRASLRSWLYRIATNACLTALDRRQRRELPSGLAGPSADPHAAPEPAGPEVAWLQPIPDALVTPETDDPAAIVAVRESIRLALIASLQYLPPRQRAVLILREVLAFPANDVAVMLQTTPAAVKSALQRARATLDRVDEGADLVEPTNPQARALLQEYIAAFENSDPAALERVLRQDATLEAVPFTTWFAGRDTCLPFLVDQVMGSPGDWRLSATSANGQPAAVVHHLDRPYGVLVLTVTPTGVARVNAFGDPSLVATFDLSVDQLQGLG</sequence>
<evidence type="ECO:0000256" key="5">
    <source>
        <dbReference type="ARBA" id="ARBA00023163"/>
    </source>
</evidence>
<evidence type="ECO:0000313" key="11">
    <source>
        <dbReference type="Proteomes" id="UP000763557"/>
    </source>
</evidence>
<dbReference type="InterPro" id="IPR007627">
    <property type="entry name" value="RNA_pol_sigma70_r2"/>
</dbReference>
<dbReference type="InterPro" id="IPR032710">
    <property type="entry name" value="NTF2-like_dom_sf"/>
</dbReference>
<evidence type="ECO:0000256" key="4">
    <source>
        <dbReference type="ARBA" id="ARBA00023082"/>
    </source>
</evidence>
<feature type="domain" description="RNA polymerase sigma factor 70 region 4 type 2" evidence="9">
    <location>
        <begin position="131"/>
        <end position="183"/>
    </location>
</feature>
<evidence type="ECO:0000256" key="2">
    <source>
        <dbReference type="ARBA" id="ARBA00011344"/>
    </source>
</evidence>
<keyword evidence="3 6" id="KW-0805">Transcription regulation</keyword>
<evidence type="ECO:0000256" key="3">
    <source>
        <dbReference type="ARBA" id="ARBA00023015"/>
    </source>
</evidence>
<evidence type="ECO:0000259" key="9">
    <source>
        <dbReference type="Pfam" id="PF08281"/>
    </source>
</evidence>
<dbReference type="EMBL" id="JAAATY010000004">
    <property type="protein sequence ID" value="NRN64705.1"/>
    <property type="molecule type" value="Genomic_DNA"/>
</dbReference>
<dbReference type="InterPro" id="IPR036388">
    <property type="entry name" value="WH-like_DNA-bd_sf"/>
</dbReference>
<gene>
    <name evidence="10" type="ORF">GC106_19110</name>
</gene>